<keyword evidence="3" id="KW-1185">Reference proteome</keyword>
<name>A0A2U2MXA5_9GAMM</name>
<feature type="compositionally biased region" description="Basic residues" evidence="1">
    <location>
        <begin position="89"/>
        <end position="100"/>
    </location>
</feature>
<gene>
    <name evidence="2" type="ORF">DEM34_16165</name>
</gene>
<dbReference type="Proteomes" id="UP000245474">
    <property type="component" value="Unassembled WGS sequence"/>
</dbReference>
<evidence type="ECO:0000313" key="2">
    <source>
        <dbReference type="EMBL" id="PWG61495.1"/>
    </source>
</evidence>
<accession>A0A2U2MXA5</accession>
<sequence>MAVTREQLYEEVWAEPMTKVAARYDVSSSFLARVCAALNVPRPPRGHWAKLAAGKPSPRPALPAARPGDEVVWSREGEGSWNPQPLPKAPKHPPRRRTMRRGTPASSNHRLLAGAEAHFLKTRSNEEGYFRPYKRLLMDLYVSKETLERALGLANRLYQHLEARGHRVTLAPAGEQLHCVGFDEREKERREWHREPWRPDRATVAYVGTVAIGLTLFELSESVEVRYVNGRYVPVTEIAATRRRAYGPGYSWTTTRDRPSGRLCLQAYSPYPGTKWVKQWREVKPGELAGRLESVVRELEGAAPTIAELVEVAEREAALEREKREAQWKKWQEEEAERRRQHAIKESREELMGIVEAWAEATRLAEFFADAERRVAGLPDEERTVLLERLRHARALAGGTDALERFRSWKSPEER</sequence>
<evidence type="ECO:0000313" key="3">
    <source>
        <dbReference type="Proteomes" id="UP000245474"/>
    </source>
</evidence>
<proteinExistence type="predicted"/>
<dbReference type="RefSeq" id="WP_109679874.1">
    <property type="nucleotide sequence ID" value="NZ_CP086615.1"/>
</dbReference>
<reference evidence="2 3" key="1">
    <citation type="submission" date="2018-05" db="EMBL/GenBank/DDBJ databases">
        <title>Spiribacter halobius sp. nov., a moderately halophilic bacterium isolated from marine solar saltern.</title>
        <authorList>
            <person name="Zheng W.-S."/>
            <person name="Lu D.-C."/>
            <person name="Du Z.-J."/>
        </authorList>
    </citation>
    <scope>NUCLEOTIDE SEQUENCE [LARGE SCALE GENOMIC DNA]</scope>
    <source>
        <strain evidence="2 3">E85</strain>
    </source>
</reference>
<dbReference type="AlphaFoldDB" id="A0A2U2MXA5"/>
<evidence type="ECO:0000256" key="1">
    <source>
        <dbReference type="SAM" id="MobiDB-lite"/>
    </source>
</evidence>
<organism evidence="2 3">
    <name type="scientific">Sediminicurvatus halobius</name>
    <dbReference type="NCBI Taxonomy" id="2182432"/>
    <lineage>
        <taxon>Bacteria</taxon>
        <taxon>Pseudomonadati</taxon>
        <taxon>Pseudomonadota</taxon>
        <taxon>Gammaproteobacteria</taxon>
        <taxon>Chromatiales</taxon>
        <taxon>Ectothiorhodospiraceae</taxon>
        <taxon>Sediminicurvatus</taxon>
    </lineage>
</organism>
<protein>
    <submittedName>
        <fullName evidence="2">Uncharacterized protein</fullName>
    </submittedName>
</protein>
<comment type="caution">
    <text evidence="2">The sequence shown here is derived from an EMBL/GenBank/DDBJ whole genome shotgun (WGS) entry which is preliminary data.</text>
</comment>
<dbReference type="OrthoDB" id="9777694at2"/>
<dbReference type="EMBL" id="QFFI01000033">
    <property type="protein sequence ID" value="PWG61495.1"/>
    <property type="molecule type" value="Genomic_DNA"/>
</dbReference>
<feature type="compositionally biased region" description="Basic and acidic residues" evidence="1">
    <location>
        <begin position="67"/>
        <end position="78"/>
    </location>
</feature>
<feature type="region of interest" description="Disordered" evidence="1">
    <location>
        <begin position="53"/>
        <end position="107"/>
    </location>
</feature>